<dbReference type="EMBL" id="CP016171">
    <property type="protein sequence ID" value="ANN70960.1"/>
    <property type="molecule type" value="Genomic_DNA"/>
</dbReference>
<dbReference type="PANTHER" id="PTHR30419">
    <property type="entry name" value="HTH-TYPE TRANSCRIPTIONAL REGULATOR YBHD"/>
    <property type="match status" value="1"/>
</dbReference>
<dbReference type="GO" id="GO:0003700">
    <property type="term" value="F:DNA-binding transcription factor activity"/>
    <property type="evidence" value="ECO:0007669"/>
    <property type="project" value="InterPro"/>
</dbReference>
<dbReference type="InterPro" id="IPR050950">
    <property type="entry name" value="HTH-type_LysR_regulators"/>
</dbReference>
<evidence type="ECO:0000313" key="6">
    <source>
        <dbReference type="EMBL" id="ANN70960.1"/>
    </source>
</evidence>
<dbReference type="Pfam" id="PF03466">
    <property type="entry name" value="LysR_substrate"/>
    <property type="match status" value="1"/>
</dbReference>
<dbReference type="Gene3D" id="1.10.10.10">
    <property type="entry name" value="Winged helix-like DNA-binding domain superfamily/Winged helix DNA-binding domain"/>
    <property type="match status" value="1"/>
</dbReference>
<dbReference type="InterPro" id="IPR036390">
    <property type="entry name" value="WH_DNA-bd_sf"/>
</dbReference>
<sequence>MTTFRELEAFVAVADMGSFEKAARHLGTSQSGVSRLIREFEQGYAQPLFSRDRRAAQLTAKGQEVLLHARGILRQRTDLMERFGGATLYAPTLRLGVTELSAVTWLGSFIAKLKARYPRLRLDLKVGSSFGLHALMRDGQLDAAVVMESVRSHDMVRLPVGVAKCGWFCAADAPLPASMKLSEFERQTVLLQGRAQGGGTQVEDWLAERGVKLASSIQSDSLAALAGICAAGLGIASLPRAVASQGMASGLLREVKIPIGAPSLPYMLLMRVAPMTAFHSTVADLARKTCDFNTALAPAKAD</sequence>
<organism evidence="6 7">
    <name type="scientific">Bordetella bronchialis</name>
    <dbReference type="NCBI Taxonomy" id="463025"/>
    <lineage>
        <taxon>Bacteria</taxon>
        <taxon>Pseudomonadati</taxon>
        <taxon>Pseudomonadota</taxon>
        <taxon>Betaproteobacteria</taxon>
        <taxon>Burkholderiales</taxon>
        <taxon>Alcaligenaceae</taxon>
        <taxon>Bordetella</taxon>
    </lineage>
</organism>
<keyword evidence="3" id="KW-0238">DNA-binding</keyword>
<dbReference type="STRING" id="463025.BAU08_06090"/>
<evidence type="ECO:0000259" key="5">
    <source>
        <dbReference type="PROSITE" id="PS50931"/>
    </source>
</evidence>
<feature type="domain" description="HTH lysR-type" evidence="5">
    <location>
        <begin position="1"/>
        <end position="59"/>
    </location>
</feature>
<dbReference type="InterPro" id="IPR000847">
    <property type="entry name" value="LysR_HTH_N"/>
</dbReference>
<dbReference type="Proteomes" id="UP000092213">
    <property type="component" value="Chromosome"/>
</dbReference>
<protein>
    <recommendedName>
        <fullName evidence="5">HTH lysR-type domain-containing protein</fullName>
    </recommendedName>
</protein>
<dbReference type="PROSITE" id="PS50931">
    <property type="entry name" value="HTH_LYSR"/>
    <property type="match status" value="1"/>
</dbReference>
<proteinExistence type="inferred from homology"/>
<dbReference type="CDD" id="cd05466">
    <property type="entry name" value="PBP2_LTTR_substrate"/>
    <property type="match status" value="1"/>
</dbReference>
<dbReference type="GO" id="GO:0005829">
    <property type="term" value="C:cytosol"/>
    <property type="evidence" value="ECO:0007669"/>
    <property type="project" value="TreeGrafter"/>
</dbReference>
<dbReference type="InterPro" id="IPR036388">
    <property type="entry name" value="WH-like_DNA-bd_sf"/>
</dbReference>
<dbReference type="Gene3D" id="3.40.190.290">
    <property type="match status" value="1"/>
</dbReference>
<evidence type="ECO:0000256" key="3">
    <source>
        <dbReference type="ARBA" id="ARBA00023125"/>
    </source>
</evidence>
<dbReference type="AlphaFoldDB" id="A0A193FTJ5"/>
<gene>
    <name evidence="6" type="ORF">BAU08_06090</name>
</gene>
<evidence type="ECO:0000256" key="2">
    <source>
        <dbReference type="ARBA" id="ARBA00023015"/>
    </source>
</evidence>
<dbReference type="SUPFAM" id="SSF46785">
    <property type="entry name" value="Winged helix' DNA-binding domain"/>
    <property type="match status" value="1"/>
</dbReference>
<keyword evidence="4" id="KW-0804">Transcription</keyword>
<evidence type="ECO:0000256" key="1">
    <source>
        <dbReference type="ARBA" id="ARBA00009437"/>
    </source>
</evidence>
<dbReference type="InterPro" id="IPR005119">
    <property type="entry name" value="LysR_subst-bd"/>
</dbReference>
<dbReference type="PANTHER" id="PTHR30419:SF30">
    <property type="entry name" value="LYSR FAMILY TRANSCRIPTIONAL REGULATOR"/>
    <property type="match status" value="1"/>
</dbReference>
<keyword evidence="2" id="KW-0805">Transcription regulation</keyword>
<accession>A0A193FTJ5</accession>
<name>A0A193FTJ5_9BORD</name>
<dbReference type="GO" id="GO:0003677">
    <property type="term" value="F:DNA binding"/>
    <property type="evidence" value="ECO:0007669"/>
    <property type="project" value="UniProtKB-KW"/>
</dbReference>
<dbReference type="RefSeq" id="WP_066668578.1">
    <property type="nucleotide sequence ID" value="NZ_CP016171.1"/>
</dbReference>
<dbReference type="SUPFAM" id="SSF53850">
    <property type="entry name" value="Periplasmic binding protein-like II"/>
    <property type="match status" value="1"/>
</dbReference>
<dbReference type="Pfam" id="PF00126">
    <property type="entry name" value="HTH_1"/>
    <property type="match status" value="1"/>
</dbReference>
<dbReference type="FunFam" id="1.10.10.10:FF:000001">
    <property type="entry name" value="LysR family transcriptional regulator"/>
    <property type="match status" value="1"/>
</dbReference>
<comment type="similarity">
    <text evidence="1">Belongs to the LysR transcriptional regulatory family.</text>
</comment>
<evidence type="ECO:0000313" key="7">
    <source>
        <dbReference type="Proteomes" id="UP000092213"/>
    </source>
</evidence>
<evidence type="ECO:0000256" key="4">
    <source>
        <dbReference type="ARBA" id="ARBA00023163"/>
    </source>
</evidence>
<reference evidence="6 7" key="1">
    <citation type="submission" date="2016-06" db="EMBL/GenBank/DDBJ databases">
        <title>Complete genome sequences of Bordetella bronchialis and Bordetella flabilis.</title>
        <authorList>
            <person name="LiPuma J.J."/>
            <person name="Spilker T."/>
        </authorList>
    </citation>
    <scope>NUCLEOTIDE SEQUENCE [LARGE SCALE GENOMIC DNA]</scope>
    <source>
        <strain evidence="6 7">AU17976</strain>
    </source>
</reference>